<dbReference type="GO" id="GO:0000139">
    <property type="term" value="C:Golgi membrane"/>
    <property type="evidence" value="ECO:0007669"/>
    <property type="project" value="TreeGrafter"/>
</dbReference>
<dbReference type="GO" id="GO:0005789">
    <property type="term" value="C:endoplasmic reticulum membrane"/>
    <property type="evidence" value="ECO:0007669"/>
    <property type="project" value="TreeGrafter"/>
</dbReference>
<evidence type="ECO:0000256" key="1">
    <source>
        <dbReference type="ARBA" id="ARBA00004141"/>
    </source>
</evidence>
<feature type="transmembrane region" description="Helical" evidence="7">
    <location>
        <begin position="44"/>
        <end position="64"/>
    </location>
</feature>
<dbReference type="Pfam" id="PF03619">
    <property type="entry name" value="Solute_trans_a"/>
    <property type="match status" value="1"/>
</dbReference>
<dbReference type="EMBL" id="CAJNJQ010004009">
    <property type="protein sequence ID" value="CAE7207440.1"/>
    <property type="molecule type" value="Genomic_DNA"/>
</dbReference>
<gene>
    <name evidence="9" type="ORF">RDB_LOCUS146368</name>
</gene>
<comment type="subcellular location">
    <subcellularLocation>
        <location evidence="1">Membrane</location>
        <topology evidence="1">Multi-pass membrane protein</topology>
    </subcellularLocation>
    <subcellularLocation>
        <location evidence="2">Membrane</location>
        <topology evidence="2">Single-pass type I membrane protein</topology>
    </subcellularLocation>
</comment>
<evidence type="ECO:0000256" key="4">
    <source>
        <dbReference type="ARBA" id="ARBA00022729"/>
    </source>
</evidence>
<sequence>MDCPVVRSRQVPPLVDEFRVSILASAWLVQKHLKWYSCKHHQRLIIRLLFFPPIYASITLASYVSDTTYLFLVRDVYASIVLASFFSLVLEYLAGPRLGRLWVEAPASTERAAVVRGVFSRIPMRPDPTNAHEPLKWIFPFCLVPVRPKDGLAYLDWMKWGVLQYCIVRPGTTLAAVILEQLDLYCESSWNWRWGHVYVVTIASVSAAVAMYSLIQLYTTIRQDLKHSIHSDLARLSHILAIDALGGYHTHSKRFGKTIPLTRWSIVVDGSSAYVDQDLQNRWFSFGGSAYVNTNKHIRLTRDKSSQAGWLWSRLPLTASNYQIIIEFKASSVSGGSSHLYGDGFAIWLTDTRAQPGPVFGSVDNFVGLGIFIDTYANSRHTYAFPRIMGMLGDGKTSYDLANDGASNELAACSANVRKTDIATKLKLTYFRDEYLNVQLQYKGWDEWTECFTVYDVSLPNTPYLGFTAHTGDVADNHDIVSISTASAILTEAPINKPTKQTTSSSGFWTFLSLLVKLAGVALFGVAALAGYRAYARNAKRRGGGFGGLGGGVPHWDNKHF</sequence>
<feature type="domain" description="L-type lectin-like" evidence="8">
    <location>
        <begin position="262"/>
        <end position="488"/>
    </location>
</feature>
<dbReference type="InterPro" id="IPR013320">
    <property type="entry name" value="ConA-like_dom_sf"/>
</dbReference>
<dbReference type="GO" id="GO:0005537">
    <property type="term" value="F:D-mannose binding"/>
    <property type="evidence" value="ECO:0007669"/>
    <property type="project" value="TreeGrafter"/>
</dbReference>
<dbReference type="InterPro" id="IPR005178">
    <property type="entry name" value="Ostalpha/TMEM184C"/>
</dbReference>
<dbReference type="SMART" id="SM01417">
    <property type="entry name" value="Solute_trans_a"/>
    <property type="match status" value="1"/>
</dbReference>
<dbReference type="InterPro" id="IPR005052">
    <property type="entry name" value="Lectin_leg"/>
</dbReference>
<feature type="transmembrane region" description="Helical" evidence="7">
    <location>
        <begin position="197"/>
        <end position="218"/>
    </location>
</feature>
<name>A0A8H3E732_9AGAM</name>
<evidence type="ECO:0000313" key="9">
    <source>
        <dbReference type="EMBL" id="CAE7207440.1"/>
    </source>
</evidence>
<dbReference type="AlphaFoldDB" id="A0A8H3E732"/>
<dbReference type="Gene3D" id="2.60.120.200">
    <property type="match status" value="1"/>
</dbReference>
<evidence type="ECO:0000313" key="10">
    <source>
        <dbReference type="Proteomes" id="UP000663827"/>
    </source>
</evidence>
<organism evidence="9 10">
    <name type="scientific">Rhizoctonia solani</name>
    <dbReference type="NCBI Taxonomy" id="456999"/>
    <lineage>
        <taxon>Eukaryota</taxon>
        <taxon>Fungi</taxon>
        <taxon>Dikarya</taxon>
        <taxon>Basidiomycota</taxon>
        <taxon>Agaricomycotina</taxon>
        <taxon>Agaricomycetes</taxon>
        <taxon>Cantharellales</taxon>
        <taxon>Ceratobasidiaceae</taxon>
        <taxon>Rhizoctonia</taxon>
    </lineage>
</organism>
<evidence type="ECO:0000256" key="6">
    <source>
        <dbReference type="ARBA" id="ARBA00023136"/>
    </source>
</evidence>
<reference evidence="9" key="1">
    <citation type="submission" date="2021-01" db="EMBL/GenBank/DDBJ databases">
        <authorList>
            <person name="Kaushik A."/>
        </authorList>
    </citation>
    <scope>NUCLEOTIDE SEQUENCE</scope>
    <source>
        <strain evidence="9">AG5</strain>
    </source>
</reference>
<dbReference type="SUPFAM" id="SSF49899">
    <property type="entry name" value="Concanavalin A-like lectins/glucanases"/>
    <property type="match status" value="1"/>
</dbReference>
<keyword evidence="5 7" id="KW-1133">Transmembrane helix</keyword>
<evidence type="ECO:0000256" key="7">
    <source>
        <dbReference type="SAM" id="Phobius"/>
    </source>
</evidence>
<dbReference type="Proteomes" id="UP000663827">
    <property type="component" value="Unassembled WGS sequence"/>
</dbReference>
<evidence type="ECO:0000256" key="2">
    <source>
        <dbReference type="ARBA" id="ARBA00004479"/>
    </source>
</evidence>
<dbReference type="CDD" id="cd07308">
    <property type="entry name" value="lectin_leg-like"/>
    <property type="match status" value="1"/>
</dbReference>
<feature type="transmembrane region" description="Helical" evidence="7">
    <location>
        <begin position="508"/>
        <end position="532"/>
    </location>
</feature>
<dbReference type="InterPro" id="IPR051136">
    <property type="entry name" value="Intracellular_Lectin-GPT"/>
</dbReference>
<dbReference type="GO" id="GO:0005793">
    <property type="term" value="C:endoplasmic reticulum-Golgi intermediate compartment"/>
    <property type="evidence" value="ECO:0007669"/>
    <property type="project" value="TreeGrafter"/>
</dbReference>
<dbReference type="PROSITE" id="PS51328">
    <property type="entry name" value="L_LECTIN_LIKE"/>
    <property type="match status" value="1"/>
</dbReference>
<keyword evidence="3 7" id="KW-0812">Transmembrane</keyword>
<protein>
    <recommendedName>
        <fullName evidence="8">L-type lectin-like domain-containing protein</fullName>
    </recommendedName>
</protein>
<dbReference type="GO" id="GO:0006888">
    <property type="term" value="P:endoplasmic reticulum to Golgi vesicle-mediated transport"/>
    <property type="evidence" value="ECO:0007669"/>
    <property type="project" value="TreeGrafter"/>
</dbReference>
<comment type="caution">
    <text evidence="9">The sequence shown here is derived from an EMBL/GenBank/DDBJ whole genome shotgun (WGS) entry which is preliminary data.</text>
</comment>
<evidence type="ECO:0000256" key="3">
    <source>
        <dbReference type="ARBA" id="ARBA00022692"/>
    </source>
</evidence>
<evidence type="ECO:0000259" key="8">
    <source>
        <dbReference type="PROSITE" id="PS51328"/>
    </source>
</evidence>
<evidence type="ECO:0000256" key="5">
    <source>
        <dbReference type="ARBA" id="ARBA00022989"/>
    </source>
</evidence>
<proteinExistence type="predicted"/>
<dbReference type="PANTHER" id="PTHR12223:SF45">
    <property type="entry name" value="RE50040P"/>
    <property type="match status" value="1"/>
</dbReference>
<dbReference type="Pfam" id="PF03388">
    <property type="entry name" value="Lectin_leg-like"/>
    <property type="match status" value="1"/>
</dbReference>
<feature type="transmembrane region" description="Helical" evidence="7">
    <location>
        <begin position="76"/>
        <end position="94"/>
    </location>
</feature>
<dbReference type="PANTHER" id="PTHR12223">
    <property type="entry name" value="VESICULAR MANNOSE-BINDING LECTIN"/>
    <property type="match status" value="1"/>
</dbReference>
<keyword evidence="4" id="KW-0732">Signal</keyword>
<keyword evidence="6 7" id="KW-0472">Membrane</keyword>
<dbReference type="GO" id="GO:0030134">
    <property type="term" value="C:COPII-coated ER to Golgi transport vesicle"/>
    <property type="evidence" value="ECO:0007669"/>
    <property type="project" value="TreeGrafter"/>
</dbReference>
<accession>A0A8H3E732</accession>